<reference evidence="1 2" key="1">
    <citation type="submission" date="2023-07" db="EMBL/GenBank/DDBJ databases">
        <title>Genomic Encyclopedia of Type Strains, Phase IV (KMG-IV): sequencing the most valuable type-strain genomes for metagenomic binning, comparative biology and taxonomic classification.</title>
        <authorList>
            <person name="Goeker M."/>
        </authorList>
    </citation>
    <scope>NUCLEOTIDE SEQUENCE [LARGE SCALE GENOMIC DNA]</scope>
    <source>
        <strain evidence="1 2">DSM 19013</strain>
    </source>
</reference>
<dbReference type="EMBL" id="JAUSVP010000001">
    <property type="protein sequence ID" value="MDQ0445961.1"/>
    <property type="molecule type" value="Genomic_DNA"/>
</dbReference>
<evidence type="ECO:0008006" key="3">
    <source>
        <dbReference type="Google" id="ProtNLM"/>
    </source>
</evidence>
<evidence type="ECO:0000313" key="2">
    <source>
        <dbReference type="Proteomes" id="UP001231124"/>
    </source>
</evidence>
<keyword evidence="2" id="KW-1185">Reference proteome</keyword>
<sequence length="377" mass="42915">MRIGVSIMTGEHQHVWSNGLVQNIYHFAKTLQNIPFVEAVYLLNCGNKEDHPAGLDAEGRAIPLVWPAEVTDSIDIAIELGGAVSMEWMRRIRRRGGKAILHLCGQPYVALVEPTVFKREGFFLNPERFDEVWVLAKDMIFAPMMETMYRCPIREVPYLWSPRFLEETFLRDDEGRPLFGYTPGSLRPGNVNPAIFEPNLSPIKMGLVPIMICEALERQRPDAIGRLIFHNTDRMMSHASFVHLMQNMDVYQKGKCELVARDYFAHAMGRGKNVVVSHQINCPQNYLYLDALHGGYPLIHNSPMFKELGYYYPDCEVAAGAEALARAIDQHDHGLVEYRRRARHAIDALSPTGRNNIDTYARLLTTLVSSGDRRRFA</sequence>
<dbReference type="Pfam" id="PF10933">
    <property type="entry name" value="DUF2827"/>
    <property type="match status" value="1"/>
</dbReference>
<evidence type="ECO:0000313" key="1">
    <source>
        <dbReference type="EMBL" id="MDQ0445961.1"/>
    </source>
</evidence>
<accession>A0ABU0HWV2</accession>
<dbReference type="Proteomes" id="UP001231124">
    <property type="component" value="Unassembled WGS sequence"/>
</dbReference>
<protein>
    <recommendedName>
        <fullName evidence="3">DUF2827 domain-containing protein</fullName>
    </recommendedName>
</protein>
<comment type="caution">
    <text evidence="1">The sequence shown here is derived from an EMBL/GenBank/DDBJ whole genome shotgun (WGS) entry which is preliminary data.</text>
</comment>
<dbReference type="RefSeq" id="WP_238204632.1">
    <property type="nucleotide sequence ID" value="NZ_BPQE01000020.1"/>
</dbReference>
<proteinExistence type="predicted"/>
<name>A0ABU0HWV2_9HYPH</name>
<dbReference type="InterPro" id="IPR021234">
    <property type="entry name" value="DUF2827"/>
</dbReference>
<gene>
    <name evidence="1" type="ORF">QO012_000439</name>
</gene>
<organism evidence="1 2">
    <name type="scientific">Methylobacterium aerolatum</name>
    <dbReference type="NCBI Taxonomy" id="418708"/>
    <lineage>
        <taxon>Bacteria</taxon>
        <taxon>Pseudomonadati</taxon>
        <taxon>Pseudomonadota</taxon>
        <taxon>Alphaproteobacteria</taxon>
        <taxon>Hyphomicrobiales</taxon>
        <taxon>Methylobacteriaceae</taxon>
        <taxon>Methylobacterium</taxon>
    </lineage>
</organism>